<feature type="region of interest" description="Disordered" evidence="1">
    <location>
        <begin position="264"/>
        <end position="346"/>
    </location>
</feature>
<protein>
    <submittedName>
        <fullName evidence="2">Uncharacterized protein</fullName>
    </submittedName>
</protein>
<dbReference type="Proteomes" id="UP000815677">
    <property type="component" value="Unassembled WGS sequence"/>
</dbReference>
<feature type="region of interest" description="Disordered" evidence="1">
    <location>
        <begin position="459"/>
        <end position="495"/>
    </location>
</feature>
<accession>A0ABQ0KXP2</accession>
<keyword evidence="3" id="KW-1185">Reference proteome</keyword>
<evidence type="ECO:0000313" key="3">
    <source>
        <dbReference type="Proteomes" id="UP000815677"/>
    </source>
</evidence>
<evidence type="ECO:0000256" key="1">
    <source>
        <dbReference type="SAM" id="MobiDB-lite"/>
    </source>
</evidence>
<dbReference type="EMBL" id="DF839060">
    <property type="protein sequence ID" value="GAT43467.1"/>
    <property type="molecule type" value="Genomic_DNA"/>
</dbReference>
<reference evidence="2" key="1">
    <citation type="submission" date="2014-09" db="EMBL/GenBank/DDBJ databases">
        <title>Genome sequence of the luminous mushroom Mycena chlorophos for searching fungal bioluminescence genes.</title>
        <authorList>
            <person name="Tanaka Y."/>
            <person name="Kasuga D."/>
            <person name="Oba Y."/>
            <person name="Hase S."/>
            <person name="Sato K."/>
            <person name="Oba Y."/>
            <person name="Sakakibara Y."/>
        </authorList>
    </citation>
    <scope>NUCLEOTIDE SEQUENCE</scope>
</reference>
<feature type="region of interest" description="Disordered" evidence="1">
    <location>
        <begin position="513"/>
        <end position="532"/>
    </location>
</feature>
<feature type="compositionally biased region" description="Basic residues" evidence="1">
    <location>
        <begin position="281"/>
        <end position="290"/>
    </location>
</feature>
<name>A0ABQ0KXP2_MYCCL</name>
<proteinExistence type="predicted"/>
<feature type="compositionally biased region" description="Low complexity" evidence="1">
    <location>
        <begin position="516"/>
        <end position="525"/>
    </location>
</feature>
<feature type="compositionally biased region" description="Basic and acidic residues" evidence="1">
    <location>
        <begin position="159"/>
        <end position="198"/>
    </location>
</feature>
<gene>
    <name evidence="2" type="ORF">MCHLO_01145</name>
</gene>
<feature type="compositionally biased region" description="Polar residues" evidence="1">
    <location>
        <begin position="459"/>
        <end position="492"/>
    </location>
</feature>
<feature type="compositionally biased region" description="Basic and acidic residues" evidence="1">
    <location>
        <begin position="291"/>
        <end position="300"/>
    </location>
</feature>
<organism evidence="2 3">
    <name type="scientific">Mycena chlorophos</name>
    <name type="common">Agaric fungus</name>
    <name type="synonym">Agaricus chlorophos</name>
    <dbReference type="NCBI Taxonomy" id="658473"/>
    <lineage>
        <taxon>Eukaryota</taxon>
        <taxon>Fungi</taxon>
        <taxon>Dikarya</taxon>
        <taxon>Basidiomycota</taxon>
        <taxon>Agaricomycotina</taxon>
        <taxon>Agaricomycetes</taxon>
        <taxon>Agaricomycetidae</taxon>
        <taxon>Agaricales</taxon>
        <taxon>Marasmiineae</taxon>
        <taxon>Mycenaceae</taxon>
        <taxon>Mycena</taxon>
    </lineage>
</organism>
<feature type="region of interest" description="Disordered" evidence="1">
    <location>
        <begin position="159"/>
        <end position="219"/>
    </location>
</feature>
<feature type="compositionally biased region" description="Basic and acidic residues" evidence="1">
    <location>
        <begin position="314"/>
        <end position="338"/>
    </location>
</feature>
<sequence>IQWKSGDLAWFPYAQISHLAALSSYLEAYGASNISQLPIGKARIPDEADVYVGMAYIGEQGGNFAFGAPMINKNPGNKYTDDQIRRFEDYSDHLTDGTANGFPPDAYNEWRREVLVENDLPNDAIPRSNGADDVHFGPALIHRRDRNWDRFRRDEDRPYDNEERHRRDHDHNRRDEDRAYRNDHEDHRRGWDQDRDRGGNQQDRNPHSLPSNAAPLPMAIRDPHRFDSLTSEETIFALQRENMVLANDSLARFAEFGQRALYDAANGNNSRPDTRYNDWRGRKRYRKRGGRKSERDRYGNEYHTGNKRKQWRSYSDEEREREDFRNDRQRRNHDRGEGGSRAGPQEAIWVEEINGAGQAEPAYQQHDPITVEVLDEPAVAPQVNLLHPPAPAPEQLAIQNIAVIEQAQPENTQNADGTAAVQAQSSEDIEMGDSMADTEPEATTVVAQNDETPVQSDIGATQVTSEPAQATDATTETANSTESQHENAQSDATVVPPVEVGNMFDMSAMQGVIGGAPIDPANVPVPDDDDDF</sequence>
<evidence type="ECO:0000313" key="2">
    <source>
        <dbReference type="EMBL" id="GAT43467.1"/>
    </source>
</evidence>
<feature type="non-terminal residue" evidence="2">
    <location>
        <position position="1"/>
    </location>
</feature>